<feature type="transmembrane region" description="Helical" evidence="8">
    <location>
        <begin position="281"/>
        <end position="301"/>
    </location>
</feature>
<comment type="similarity">
    <text evidence="2">Belongs to the CPA3 antiporters (TC 2.A.63) subunit D family.</text>
</comment>
<dbReference type="AlphaFoldDB" id="A0A1I6M0Z5"/>
<dbReference type="GO" id="GO:0008137">
    <property type="term" value="F:NADH dehydrogenase (ubiquinone) activity"/>
    <property type="evidence" value="ECO:0007669"/>
    <property type="project" value="InterPro"/>
</dbReference>
<dbReference type="STRING" id="1166337.SAMN05192580_3263"/>
<evidence type="ECO:0000313" key="10">
    <source>
        <dbReference type="EMBL" id="SFS09380.1"/>
    </source>
</evidence>
<dbReference type="GO" id="GO:0005886">
    <property type="term" value="C:plasma membrane"/>
    <property type="evidence" value="ECO:0007669"/>
    <property type="project" value="UniProtKB-SubCell"/>
</dbReference>
<keyword evidence="4 7" id="KW-0812">Transmembrane</keyword>
<keyword evidence="11" id="KW-1185">Reference proteome</keyword>
<feature type="transmembrane region" description="Helical" evidence="8">
    <location>
        <begin position="60"/>
        <end position="78"/>
    </location>
</feature>
<dbReference type="EMBL" id="FOZG01000003">
    <property type="protein sequence ID" value="SFS09380.1"/>
    <property type="molecule type" value="Genomic_DNA"/>
</dbReference>
<feature type="transmembrane region" description="Helical" evidence="8">
    <location>
        <begin position="308"/>
        <end position="329"/>
    </location>
</feature>
<keyword evidence="6 8" id="KW-0472">Membrane</keyword>
<dbReference type="InterPro" id="IPR003918">
    <property type="entry name" value="NADH_UbQ_OxRdtase"/>
</dbReference>
<feature type="transmembrane region" description="Helical" evidence="8">
    <location>
        <begin position="239"/>
        <end position="261"/>
    </location>
</feature>
<feature type="transmembrane region" description="Helical" evidence="8">
    <location>
        <begin position="6"/>
        <end position="24"/>
    </location>
</feature>
<feature type="transmembrane region" description="Helical" evidence="8">
    <location>
        <begin position="411"/>
        <end position="433"/>
    </location>
</feature>
<evidence type="ECO:0000256" key="4">
    <source>
        <dbReference type="ARBA" id="ARBA00022692"/>
    </source>
</evidence>
<dbReference type="InterPro" id="IPR001750">
    <property type="entry name" value="ND/Mrp_TM"/>
</dbReference>
<dbReference type="PRINTS" id="PR01437">
    <property type="entry name" value="NUOXDRDTASE4"/>
</dbReference>
<feature type="transmembrane region" description="Helical" evidence="8">
    <location>
        <begin position="377"/>
        <end position="399"/>
    </location>
</feature>
<accession>A0A1I6M0Z5</accession>
<keyword evidence="5 8" id="KW-1133">Transmembrane helix</keyword>
<feature type="transmembrane region" description="Helical" evidence="8">
    <location>
        <begin position="335"/>
        <end position="356"/>
    </location>
</feature>
<feature type="domain" description="NADH:quinone oxidoreductase/Mrp antiporter transmembrane" evidence="9">
    <location>
        <begin position="130"/>
        <end position="421"/>
    </location>
</feature>
<feature type="transmembrane region" description="Helical" evidence="8">
    <location>
        <begin position="85"/>
        <end position="105"/>
    </location>
</feature>
<dbReference type="InterPro" id="IPR050586">
    <property type="entry name" value="CPA3_Na-H_Antiporter_D"/>
</dbReference>
<evidence type="ECO:0000256" key="3">
    <source>
        <dbReference type="ARBA" id="ARBA00022475"/>
    </source>
</evidence>
<dbReference type="PANTHER" id="PTHR42703">
    <property type="entry name" value="NADH DEHYDROGENASE"/>
    <property type="match status" value="1"/>
</dbReference>
<dbReference type="Pfam" id="PF00361">
    <property type="entry name" value="Proton_antipo_M"/>
    <property type="match status" value="1"/>
</dbReference>
<evidence type="ECO:0000256" key="5">
    <source>
        <dbReference type="ARBA" id="ARBA00022989"/>
    </source>
</evidence>
<gene>
    <name evidence="10" type="ORF">SAMN05192580_3263</name>
</gene>
<feature type="transmembrane region" description="Helical" evidence="8">
    <location>
        <begin position="162"/>
        <end position="188"/>
    </location>
</feature>
<dbReference type="OrthoDB" id="9768329at2"/>
<dbReference type="RefSeq" id="WP_093316147.1">
    <property type="nucleotide sequence ID" value="NZ_FOZG01000003.1"/>
</dbReference>
<feature type="transmembrane region" description="Helical" evidence="8">
    <location>
        <begin position="125"/>
        <end position="150"/>
    </location>
</feature>
<organism evidence="10 11">
    <name type="scientific">Sphingomonas jatrophae</name>
    <dbReference type="NCBI Taxonomy" id="1166337"/>
    <lineage>
        <taxon>Bacteria</taxon>
        <taxon>Pseudomonadati</taxon>
        <taxon>Pseudomonadota</taxon>
        <taxon>Alphaproteobacteria</taxon>
        <taxon>Sphingomonadales</taxon>
        <taxon>Sphingomonadaceae</taxon>
        <taxon>Sphingomonas</taxon>
    </lineage>
</organism>
<proteinExistence type="inferred from homology"/>
<dbReference type="NCBIfam" id="NF009309">
    <property type="entry name" value="PRK12666.1"/>
    <property type="match status" value="1"/>
</dbReference>
<dbReference type="PANTHER" id="PTHR42703:SF1">
    <property type="entry name" value="NA(+)_H(+) ANTIPORTER SUBUNIT D1"/>
    <property type="match status" value="1"/>
</dbReference>
<comment type="subcellular location">
    <subcellularLocation>
        <location evidence="1">Cell membrane</location>
        <topology evidence="1">Multi-pass membrane protein</topology>
    </subcellularLocation>
    <subcellularLocation>
        <location evidence="7">Membrane</location>
        <topology evidence="7">Multi-pass membrane protein</topology>
    </subcellularLocation>
</comment>
<evidence type="ECO:0000256" key="7">
    <source>
        <dbReference type="RuleBase" id="RU000320"/>
    </source>
</evidence>
<evidence type="ECO:0000256" key="6">
    <source>
        <dbReference type="ARBA" id="ARBA00023136"/>
    </source>
</evidence>
<feature type="transmembrane region" description="Helical" evidence="8">
    <location>
        <begin position="208"/>
        <end position="227"/>
    </location>
</feature>
<feature type="transmembrane region" description="Helical" evidence="8">
    <location>
        <begin position="31"/>
        <end position="54"/>
    </location>
</feature>
<sequence length="509" mass="52808">MTALDHLAIAPIVTPVIAAPLALLAMRRRRWAGVAISLAGCAAMLIAALALFAVAQDEMIRAYPIGGWPAPFGIVLVLDRLAAGMLVLAAILASAVMGHAIVTGADRRGWHFHPLFHFQMLGLNGAFLTGDLFNLFVFFEVLLIASYGLMLHGQGALRMKAGVAYVVVNIVGSAIFLVALGLLYALTGTLNMADLARRVAALGGEDQALIRVAGLLLLTVFALKAAVVPLHLWLPRTYAATMPVVAALFAIMTKVGVYAMIRVVPLVFGNGAGAAAWVPAPWLLPAAILTTLAGFAGVLAARALREQAAFAIIGSTGTLLLAISCWTPATIAAGLYYLGHATLAGGALFLIADATLRRRGQYGDTIMPTPRFAGQDSAALLYLGVAIAIVGLPPLSGFVGKLMILHATADAAWQAAIWWTILGTTLIGVVGLARSGSLIFWKRADTEASAIACPARSPAEFAAPAVLLALLGGYTVAAGWATEQAQAAAAQVFAPSRYVAAVLGPEAAR</sequence>
<protein>
    <submittedName>
        <fullName evidence="10">Multisubunit potassium/proton antiporter, PhaD subunit</fullName>
    </submittedName>
</protein>
<dbReference type="Proteomes" id="UP000198824">
    <property type="component" value="Unassembled WGS sequence"/>
</dbReference>
<evidence type="ECO:0000259" key="9">
    <source>
        <dbReference type="Pfam" id="PF00361"/>
    </source>
</evidence>
<dbReference type="GO" id="GO:0042773">
    <property type="term" value="P:ATP synthesis coupled electron transport"/>
    <property type="evidence" value="ECO:0007669"/>
    <property type="project" value="InterPro"/>
</dbReference>
<evidence type="ECO:0000256" key="1">
    <source>
        <dbReference type="ARBA" id="ARBA00004651"/>
    </source>
</evidence>
<evidence type="ECO:0000313" key="11">
    <source>
        <dbReference type="Proteomes" id="UP000198824"/>
    </source>
</evidence>
<name>A0A1I6M0Z5_9SPHN</name>
<evidence type="ECO:0000256" key="8">
    <source>
        <dbReference type="SAM" id="Phobius"/>
    </source>
</evidence>
<keyword evidence="3" id="KW-1003">Cell membrane</keyword>
<reference evidence="10 11" key="1">
    <citation type="submission" date="2016-10" db="EMBL/GenBank/DDBJ databases">
        <authorList>
            <person name="de Groot N.N."/>
        </authorList>
    </citation>
    <scope>NUCLEOTIDE SEQUENCE [LARGE SCALE GENOMIC DNA]</scope>
    <source>
        <strain evidence="10 11">S5-249</strain>
    </source>
</reference>
<evidence type="ECO:0000256" key="2">
    <source>
        <dbReference type="ARBA" id="ARBA00005346"/>
    </source>
</evidence>